<evidence type="ECO:0000313" key="2">
    <source>
        <dbReference type="Proteomes" id="UP000600307"/>
    </source>
</evidence>
<evidence type="ECO:0000313" key="1">
    <source>
        <dbReference type="EMBL" id="MBF7954579.1"/>
    </source>
</evidence>
<evidence type="ECO:0008006" key="3">
    <source>
        <dbReference type="Google" id="ProtNLM"/>
    </source>
</evidence>
<keyword evidence="2" id="KW-1185">Reference proteome</keyword>
<organism evidence="1 2">
    <name type="scientific">Rahnella victoriana</name>
    <dbReference type="NCBI Taxonomy" id="1510570"/>
    <lineage>
        <taxon>Bacteria</taxon>
        <taxon>Pseudomonadati</taxon>
        <taxon>Pseudomonadota</taxon>
        <taxon>Gammaproteobacteria</taxon>
        <taxon>Enterobacterales</taxon>
        <taxon>Yersiniaceae</taxon>
        <taxon>Rahnella</taxon>
    </lineage>
</organism>
<dbReference type="Proteomes" id="UP000600307">
    <property type="component" value="Unassembled WGS sequence"/>
</dbReference>
<dbReference type="RefSeq" id="WP_195816761.1">
    <property type="nucleotide sequence ID" value="NZ_JADOBH010000001.1"/>
</dbReference>
<gene>
    <name evidence="1" type="ORF">IV431_03290</name>
</gene>
<sequence>MSGFQTYNTNGALVVSSDHTGTYYRDSKAYAAITDAGYFNINTAIGNGADMGYVSNPYVADANLLWFKFNNNARIIFNGGSPYATANAGTMARTASNIAVTSGYLDVFDSTGKLVWSAVTASKIPRIQGFFDIPANYDLDNTAYSQAIGTNSWLLSSNAPSNMGGDGGTSGYSGIMFKYASGTLQAIWTRQNQYTWAQMMKPYGLRIPYAIFPNL</sequence>
<name>A0ABS0DPS8_9GAMM</name>
<accession>A0ABS0DPS8</accession>
<protein>
    <recommendedName>
        <fullName evidence="3">Bulb-type lectin domain-containing protein</fullName>
    </recommendedName>
</protein>
<proteinExistence type="predicted"/>
<dbReference type="EMBL" id="JADOBH010000001">
    <property type="protein sequence ID" value="MBF7954579.1"/>
    <property type="molecule type" value="Genomic_DNA"/>
</dbReference>
<comment type="caution">
    <text evidence="1">The sequence shown here is derived from an EMBL/GenBank/DDBJ whole genome shotgun (WGS) entry which is preliminary data.</text>
</comment>
<reference evidence="1 2" key="1">
    <citation type="submission" date="2020-11" db="EMBL/GenBank/DDBJ databases">
        <title>Taxonomic investigation of Rahnella spp.</title>
        <authorList>
            <person name="Lee S.D."/>
        </authorList>
    </citation>
    <scope>NUCLEOTIDE SEQUENCE [LARGE SCALE GENOMIC DNA]</scope>
    <source>
        <strain evidence="1 2">SAP-10</strain>
    </source>
</reference>